<evidence type="ECO:0000256" key="6">
    <source>
        <dbReference type="ARBA" id="ARBA00023136"/>
    </source>
</evidence>
<accession>A0A1M6VX88</accession>
<dbReference type="GO" id="GO:0019646">
    <property type="term" value="P:aerobic electron transport chain"/>
    <property type="evidence" value="ECO:0007669"/>
    <property type="project" value="TreeGrafter"/>
</dbReference>
<evidence type="ECO:0000256" key="4">
    <source>
        <dbReference type="ARBA" id="ARBA00022692"/>
    </source>
</evidence>
<evidence type="ECO:0000256" key="7">
    <source>
        <dbReference type="SAM" id="Phobius"/>
    </source>
</evidence>
<dbReference type="NCBIfam" id="TIGR00203">
    <property type="entry name" value="cydB"/>
    <property type="match status" value="1"/>
</dbReference>
<proteinExistence type="inferred from homology"/>
<feature type="transmembrane region" description="Helical" evidence="7">
    <location>
        <begin position="6"/>
        <end position="34"/>
    </location>
</feature>
<protein>
    <submittedName>
        <fullName evidence="8">Cytochrome bd-I ubiquinol oxidase subunit 2 apoprotein</fullName>
    </submittedName>
</protein>
<dbReference type="EMBL" id="FNTI01000001">
    <property type="protein sequence ID" value="SEC72588.1"/>
    <property type="molecule type" value="Genomic_DNA"/>
</dbReference>
<keyword evidence="4 7" id="KW-0812">Transmembrane</keyword>
<dbReference type="GO" id="GO:0009055">
    <property type="term" value="F:electron transfer activity"/>
    <property type="evidence" value="ECO:0007669"/>
    <property type="project" value="TreeGrafter"/>
</dbReference>
<sequence length="327" mass="35801">MVMFWVSLLAISILLYVLLDGVDLGVGLLFGLATGEARRGAMLSSVAPIWDGNETWLVVTAVILWGAFPIVYATLLSAFYLPLIVMLLGLILRGVAFEFRYKTERLRWIWDLSFGGGSLIATFIQGLTVGALVEGLPLTNGDYSGGEIGWLTPFAVLCGIGLCLGYALLGACWLLRKCDAEVRDIARRQIPVLAIGVLAFLLLVFAYALVEHLPILHRWIDRPYLFVFPVTAALAAAVLALSILNHDDYLPFYMVALIFVSAFGTLALSFWPYMIPFVITIDGAAAPQSSLVFMFWGGVVVFPLMLIYTVISYSVFRGKVVPTAGHH</sequence>
<evidence type="ECO:0000256" key="3">
    <source>
        <dbReference type="ARBA" id="ARBA00022475"/>
    </source>
</evidence>
<evidence type="ECO:0000313" key="8">
    <source>
        <dbReference type="EMBL" id="SEC72588.1"/>
    </source>
</evidence>
<keyword evidence="3" id="KW-1003">Cell membrane</keyword>
<comment type="similarity">
    <text evidence="2">Belongs to the cytochrome ubiquinol oxidase subunit 2 family.</text>
</comment>
<reference evidence="8 9" key="1">
    <citation type="submission" date="2016-10" db="EMBL/GenBank/DDBJ databases">
        <authorList>
            <person name="de Groot N.N."/>
        </authorList>
    </citation>
    <scope>NUCLEOTIDE SEQUENCE [LARGE SCALE GENOMIC DNA]</scope>
    <source>
        <strain evidence="8 9">GAS522</strain>
    </source>
</reference>
<feature type="transmembrane region" description="Helical" evidence="7">
    <location>
        <begin position="293"/>
        <end position="316"/>
    </location>
</feature>
<dbReference type="RefSeq" id="WP_074818551.1">
    <property type="nucleotide sequence ID" value="NZ_FNTI01000001.1"/>
</dbReference>
<feature type="transmembrane region" description="Helical" evidence="7">
    <location>
        <begin position="190"/>
        <end position="210"/>
    </location>
</feature>
<dbReference type="InterPro" id="IPR003317">
    <property type="entry name" value="Cyt-d_oxidase_su2"/>
</dbReference>
<dbReference type="PANTHER" id="PTHR43141">
    <property type="entry name" value="CYTOCHROME BD2 SUBUNIT II"/>
    <property type="match status" value="1"/>
</dbReference>
<dbReference type="GO" id="GO:0070069">
    <property type="term" value="C:cytochrome complex"/>
    <property type="evidence" value="ECO:0007669"/>
    <property type="project" value="TreeGrafter"/>
</dbReference>
<keyword evidence="5 7" id="KW-1133">Transmembrane helix</keyword>
<feature type="transmembrane region" description="Helical" evidence="7">
    <location>
        <begin position="222"/>
        <end position="244"/>
    </location>
</feature>
<dbReference type="OrthoDB" id="9776710at2"/>
<dbReference type="Proteomes" id="UP000183208">
    <property type="component" value="Unassembled WGS sequence"/>
</dbReference>
<evidence type="ECO:0000256" key="2">
    <source>
        <dbReference type="ARBA" id="ARBA00007543"/>
    </source>
</evidence>
<dbReference type="GO" id="GO:0005886">
    <property type="term" value="C:plasma membrane"/>
    <property type="evidence" value="ECO:0007669"/>
    <property type="project" value="UniProtKB-SubCell"/>
</dbReference>
<evidence type="ECO:0000313" key="9">
    <source>
        <dbReference type="Proteomes" id="UP000183208"/>
    </source>
</evidence>
<dbReference type="Pfam" id="PF02322">
    <property type="entry name" value="Cyt_bd_oxida_II"/>
    <property type="match status" value="1"/>
</dbReference>
<feature type="transmembrane region" description="Helical" evidence="7">
    <location>
        <begin position="108"/>
        <end position="128"/>
    </location>
</feature>
<organism evidence="8 9">
    <name type="scientific">Bradyrhizobium lablabi</name>
    <dbReference type="NCBI Taxonomy" id="722472"/>
    <lineage>
        <taxon>Bacteria</taxon>
        <taxon>Pseudomonadati</taxon>
        <taxon>Pseudomonadota</taxon>
        <taxon>Alphaproteobacteria</taxon>
        <taxon>Hyphomicrobiales</taxon>
        <taxon>Nitrobacteraceae</taxon>
        <taxon>Bradyrhizobium</taxon>
    </lineage>
</organism>
<keyword evidence="6 7" id="KW-0472">Membrane</keyword>
<feature type="transmembrane region" description="Helical" evidence="7">
    <location>
        <begin position="148"/>
        <end position="169"/>
    </location>
</feature>
<dbReference type="AlphaFoldDB" id="A0A1M6VX88"/>
<dbReference type="PANTHER" id="PTHR43141:SF4">
    <property type="entry name" value="CYTOCHROME BD2 SUBUNIT II"/>
    <property type="match status" value="1"/>
</dbReference>
<evidence type="ECO:0000256" key="1">
    <source>
        <dbReference type="ARBA" id="ARBA00004651"/>
    </source>
</evidence>
<gene>
    <name evidence="8" type="ORF">SAMN05444171_2118</name>
</gene>
<comment type="subcellular location">
    <subcellularLocation>
        <location evidence="1">Cell membrane</location>
        <topology evidence="1">Multi-pass membrane protein</topology>
    </subcellularLocation>
</comment>
<feature type="transmembrane region" description="Helical" evidence="7">
    <location>
        <begin position="251"/>
        <end position="273"/>
    </location>
</feature>
<feature type="transmembrane region" description="Helical" evidence="7">
    <location>
        <begin position="79"/>
        <end position="96"/>
    </location>
</feature>
<evidence type="ECO:0000256" key="5">
    <source>
        <dbReference type="ARBA" id="ARBA00022989"/>
    </source>
</evidence>
<name>A0A1M6VX88_9BRAD</name>
<dbReference type="GO" id="GO:0016682">
    <property type="term" value="F:oxidoreductase activity, acting on diphenols and related substances as donors, oxygen as acceptor"/>
    <property type="evidence" value="ECO:0007669"/>
    <property type="project" value="TreeGrafter"/>
</dbReference>